<proteinExistence type="evidence at transcript level"/>
<keyword evidence="6" id="KW-0732">Signal</keyword>
<evidence type="ECO:0000256" key="9">
    <source>
        <dbReference type="ARBA" id="ARBA00022989"/>
    </source>
</evidence>
<dbReference type="GO" id="GO:0002224">
    <property type="term" value="P:toll-like receptor signaling pathway"/>
    <property type="evidence" value="ECO:0007669"/>
    <property type="project" value="TreeGrafter"/>
</dbReference>
<dbReference type="FunFam" id="3.40.50.10140:FF:000001">
    <property type="entry name" value="Toll-like receptor 2"/>
    <property type="match status" value="1"/>
</dbReference>
<evidence type="ECO:0000256" key="3">
    <source>
        <dbReference type="ARBA" id="ARBA00022588"/>
    </source>
</evidence>
<accession>A0A9E8III9</accession>
<dbReference type="SMART" id="SM00255">
    <property type="entry name" value="TIR"/>
    <property type="match status" value="1"/>
</dbReference>
<dbReference type="InterPro" id="IPR003591">
    <property type="entry name" value="Leu-rich_rpt_typical-subtyp"/>
</dbReference>
<comment type="subcellular location">
    <subcellularLocation>
        <location evidence="1">Membrane</location>
        <topology evidence="1">Single-pass type I membrane protein</topology>
    </subcellularLocation>
</comment>
<evidence type="ECO:0000256" key="6">
    <source>
        <dbReference type="ARBA" id="ARBA00022729"/>
    </source>
</evidence>
<evidence type="ECO:0000256" key="1">
    <source>
        <dbReference type="ARBA" id="ARBA00004479"/>
    </source>
</evidence>
<evidence type="ECO:0000259" key="15">
    <source>
        <dbReference type="PROSITE" id="PS50104"/>
    </source>
</evidence>
<dbReference type="InterPro" id="IPR000157">
    <property type="entry name" value="TIR_dom"/>
</dbReference>
<evidence type="ECO:0000256" key="13">
    <source>
        <dbReference type="ARBA" id="ARBA00023198"/>
    </source>
</evidence>
<dbReference type="GO" id="GO:0006954">
    <property type="term" value="P:inflammatory response"/>
    <property type="evidence" value="ECO:0007669"/>
    <property type="project" value="UniProtKB-KW"/>
</dbReference>
<evidence type="ECO:0000256" key="8">
    <source>
        <dbReference type="ARBA" id="ARBA00022859"/>
    </source>
</evidence>
<keyword evidence="10 14" id="KW-0472">Membrane</keyword>
<dbReference type="Pfam" id="PF01582">
    <property type="entry name" value="TIR"/>
    <property type="match status" value="1"/>
</dbReference>
<evidence type="ECO:0000256" key="4">
    <source>
        <dbReference type="ARBA" id="ARBA00022614"/>
    </source>
</evidence>
<organism evidence="16">
    <name type="scientific">Mugilogobius chulae</name>
    <name type="common">yellowstripe goby</name>
    <dbReference type="NCBI Taxonomy" id="88201"/>
    <lineage>
        <taxon>Eukaryota</taxon>
        <taxon>Metazoa</taxon>
        <taxon>Chordata</taxon>
        <taxon>Craniata</taxon>
        <taxon>Vertebrata</taxon>
        <taxon>Euteleostomi</taxon>
        <taxon>Actinopterygii</taxon>
        <taxon>Neopterygii</taxon>
        <taxon>Teleostei</taxon>
        <taxon>Neoteleostei</taxon>
        <taxon>Acanthomorphata</taxon>
        <taxon>Gobiaria</taxon>
        <taxon>Gobiiformes</taxon>
        <taxon>Gobioidei</taxon>
        <taxon>Gobiidae</taxon>
        <taxon>Gobionellinae</taxon>
        <taxon>Mugilogobius</taxon>
    </lineage>
</organism>
<name>A0A9E8III9_9GOBI</name>
<keyword evidence="13" id="KW-0395">Inflammatory response</keyword>
<dbReference type="PROSITE" id="PS50104">
    <property type="entry name" value="TIR"/>
    <property type="match status" value="1"/>
</dbReference>
<sequence length="923" mass="106187">MFLTLLLVQMSLSFDCFLSFTLKNCSMTFSDTVTVMCLNGHLQKIPDDVPLNCEVLDVSSNQITEIKRPDVNRFTQLTVLRFTRNLLLRIEDEAFVKLQKLKTLDLSHNKISNLTQSMFVGLSQLVSLNLFSNRISQIAPNVFQPLSSLTRVILNENLITNLTDTATLFTLPNIKIIFLNTNRFTSINSDHLPFNSSNVTTLSLLSKSLREFILKRDIFPNLSSLNLKAGKFFDWRVNSDAYLNRLTHLSLVKVNLSSLNLTLSAMDQQTLRLFTQVACSTTSIITLELIYNAFRFIDEQFFTACSQLHELKLSVNSLKDLSPRSLKPLIQIRLLKLDGNFLVKVPVTVRELVTLETLDLSSNYISEISCLDFANLTKLTNLGLKKNAIVHLEQCFFQNLRSLVTLDLSQNSVRTIQSAFQVDMSQLRFLLMNNNKDRFMLRAGEFRNLSSLGVLNLKSTKDSFTADGVFEGMEKLVRLICWTSAMTKEFFQGLRDLKFLELHMDSLLTNTESEGNSTDEPPFAHLSNLTQLLIYAEPRFTPLFTPDVFTGLKSLLYLKSDRFFRQSIHPRTFTHTPLLTDLCITNSDIFSLSPQVFAPIPKLQTLILSNNKLNTLDFLAGLRMLQMLMVDANHLSVINESTFQTLPSLTYVDLSRNALLCDCLNAGFLQWIHSNEHTQVVGGAQYQCVSPLTQTQHRFLDFDVRPCSLDLGLILFTCTFSMVLFTLIAALVFHFLRFQLAYAYYLLLAFLYDTKRRRRRDPAHRYDAFVSYNVHDEQWVYGELLPALEGEQGWKLCLHHRDFQPGKPIVENITDAIYSSRKTLCVISRHYLQSEWCSREIQMASVRLFDEHKDVLLLVFLEDLPPWHLSPYYQMRRLVKRKSYLSWPRAAQSKALFWHQLRRALESDGSPEEQRHQLIQDQD</sequence>
<dbReference type="FunFam" id="3.80.10.10:FF:000770">
    <property type="entry name" value="Uncharacterized protein"/>
    <property type="match status" value="1"/>
</dbReference>
<dbReference type="SUPFAM" id="SSF52200">
    <property type="entry name" value="Toll/Interleukin receptor TIR domain"/>
    <property type="match status" value="1"/>
</dbReference>
<evidence type="ECO:0000256" key="2">
    <source>
        <dbReference type="ARBA" id="ARBA00009634"/>
    </source>
</evidence>
<dbReference type="Pfam" id="PF00560">
    <property type="entry name" value="LRR_1"/>
    <property type="match status" value="1"/>
</dbReference>
<dbReference type="PANTHER" id="PTHR24365">
    <property type="entry name" value="TOLL-LIKE RECEPTOR"/>
    <property type="match status" value="1"/>
</dbReference>
<keyword evidence="3" id="KW-0399">Innate immunity</keyword>
<dbReference type="SMART" id="SM00365">
    <property type="entry name" value="LRR_SD22"/>
    <property type="match status" value="3"/>
</dbReference>
<dbReference type="PANTHER" id="PTHR24365:SF522">
    <property type="entry name" value="LOW QUALITY PROTEIN: TOLL-LIKE RECEPTOR 13-RELATED"/>
    <property type="match status" value="1"/>
</dbReference>
<evidence type="ECO:0000256" key="5">
    <source>
        <dbReference type="ARBA" id="ARBA00022692"/>
    </source>
</evidence>
<comment type="similarity">
    <text evidence="2">Belongs to the Toll-like receptor family.</text>
</comment>
<dbReference type="Pfam" id="PF13855">
    <property type="entry name" value="LRR_8"/>
    <property type="match status" value="4"/>
</dbReference>
<dbReference type="PRINTS" id="PR00019">
    <property type="entry name" value="LEURICHRPT"/>
</dbReference>
<dbReference type="InterPro" id="IPR032675">
    <property type="entry name" value="LRR_dom_sf"/>
</dbReference>
<keyword evidence="12" id="KW-0325">Glycoprotein</keyword>
<dbReference type="InterPro" id="IPR001611">
    <property type="entry name" value="Leu-rich_rpt"/>
</dbReference>
<keyword evidence="9 14" id="KW-1133">Transmembrane helix</keyword>
<evidence type="ECO:0000256" key="7">
    <source>
        <dbReference type="ARBA" id="ARBA00022737"/>
    </source>
</evidence>
<dbReference type="SUPFAM" id="SSF52058">
    <property type="entry name" value="L domain-like"/>
    <property type="match status" value="2"/>
</dbReference>
<keyword evidence="5 14" id="KW-0812">Transmembrane</keyword>
<evidence type="ECO:0000313" key="16">
    <source>
        <dbReference type="EMBL" id="UZH24408.1"/>
    </source>
</evidence>
<evidence type="ECO:0000256" key="11">
    <source>
        <dbReference type="ARBA" id="ARBA00023170"/>
    </source>
</evidence>
<keyword evidence="4" id="KW-0433">Leucine-rich repeat</keyword>
<reference evidence="16" key="1">
    <citation type="journal article" date="2021" name="Commun. Biol.">
        <title>Whole-genome sequencing reveals sex determination and liver high-fat storage mechanisms of yellowstripe goby (Mugilogobius chulae).</title>
        <authorList>
            <person name="Cai L"/>
            <person name="Liu G"/>
            <person name="Wei Y"/>
            <person name="Zhu Y"/>
            <person name="Li J"/>
            <person name="Miao Z"/>
            <person name="Chen M"/>
            <person name="Yue Z"/>
            <person name="Yu L"/>
            <person name="Dong Z"/>
            <person name="Ye H"/>
            <person name="Sun W"/>
            <person name="Huang R."/>
        </authorList>
    </citation>
    <scope>NUCLEOTIDE SEQUENCE</scope>
    <source>
        <strain evidence="16">GDLAMIinbred7</strain>
    </source>
</reference>
<dbReference type="Gene3D" id="3.80.10.10">
    <property type="entry name" value="Ribonuclease Inhibitor"/>
    <property type="match status" value="4"/>
</dbReference>
<feature type="transmembrane region" description="Helical" evidence="14">
    <location>
        <begin position="722"/>
        <end position="752"/>
    </location>
</feature>
<dbReference type="SMART" id="SM00369">
    <property type="entry name" value="LRR_TYP"/>
    <property type="match status" value="11"/>
</dbReference>
<evidence type="ECO:0000256" key="12">
    <source>
        <dbReference type="ARBA" id="ARBA00023180"/>
    </source>
</evidence>
<dbReference type="EMBL" id="OL627287">
    <property type="protein sequence ID" value="UZH24408.1"/>
    <property type="molecule type" value="mRNA"/>
</dbReference>
<keyword evidence="7" id="KW-0677">Repeat</keyword>
<dbReference type="GO" id="GO:0045087">
    <property type="term" value="P:innate immune response"/>
    <property type="evidence" value="ECO:0007669"/>
    <property type="project" value="UniProtKB-KW"/>
</dbReference>
<dbReference type="Gene3D" id="3.40.50.10140">
    <property type="entry name" value="Toll/interleukin-1 receptor homology (TIR) domain"/>
    <property type="match status" value="1"/>
</dbReference>
<dbReference type="GO" id="GO:0038023">
    <property type="term" value="F:signaling receptor activity"/>
    <property type="evidence" value="ECO:0007669"/>
    <property type="project" value="TreeGrafter"/>
</dbReference>
<keyword evidence="8" id="KW-0391">Immunity</keyword>
<evidence type="ECO:0000256" key="10">
    <source>
        <dbReference type="ARBA" id="ARBA00023136"/>
    </source>
</evidence>
<evidence type="ECO:0000256" key="14">
    <source>
        <dbReference type="SAM" id="Phobius"/>
    </source>
</evidence>
<keyword evidence="11" id="KW-0675">Receptor</keyword>
<reference evidence="16" key="2">
    <citation type="submission" date="2021-11" db="EMBL/GenBank/DDBJ databases">
        <authorList>
            <person name="Cai L."/>
        </authorList>
    </citation>
    <scope>NUCLEOTIDE SEQUENCE</scope>
    <source>
        <strain evidence="16">GDLAMIinbred7</strain>
    </source>
</reference>
<dbReference type="PROSITE" id="PS51450">
    <property type="entry name" value="LRR"/>
    <property type="match status" value="4"/>
</dbReference>
<protein>
    <submittedName>
        <fullName evidence="16">TLR23m</fullName>
    </submittedName>
</protein>
<dbReference type="AlphaFoldDB" id="A0A9E8III9"/>
<dbReference type="InterPro" id="IPR035897">
    <property type="entry name" value="Toll_tir_struct_dom_sf"/>
</dbReference>
<dbReference type="GO" id="GO:0005886">
    <property type="term" value="C:plasma membrane"/>
    <property type="evidence" value="ECO:0007669"/>
    <property type="project" value="TreeGrafter"/>
</dbReference>
<feature type="domain" description="TIR" evidence="15">
    <location>
        <begin position="764"/>
        <end position="905"/>
    </location>
</feature>